<proteinExistence type="predicted"/>
<protein>
    <submittedName>
        <fullName evidence="2">Cyclic-di-GMP phosphodiesterase</fullName>
    </submittedName>
</protein>
<organism evidence="2 3">
    <name type="scientific">Nocardia africana</name>
    <dbReference type="NCBI Taxonomy" id="134964"/>
    <lineage>
        <taxon>Bacteria</taxon>
        <taxon>Bacillati</taxon>
        <taxon>Actinomycetota</taxon>
        <taxon>Actinomycetes</taxon>
        <taxon>Mycobacteriales</taxon>
        <taxon>Nocardiaceae</taxon>
        <taxon>Nocardia</taxon>
    </lineage>
</organism>
<dbReference type="SUPFAM" id="SSF141868">
    <property type="entry name" value="EAL domain-like"/>
    <property type="match status" value="1"/>
</dbReference>
<dbReference type="Proteomes" id="UP000255082">
    <property type="component" value="Unassembled WGS sequence"/>
</dbReference>
<dbReference type="Gene3D" id="3.20.20.450">
    <property type="entry name" value="EAL domain"/>
    <property type="match status" value="1"/>
</dbReference>
<dbReference type="GO" id="GO:0071111">
    <property type="term" value="F:cyclic-guanylate-specific phosphodiesterase activity"/>
    <property type="evidence" value="ECO:0007669"/>
    <property type="project" value="InterPro"/>
</dbReference>
<name>A0A378WSF4_9NOCA</name>
<dbReference type="InterPro" id="IPR001633">
    <property type="entry name" value="EAL_dom"/>
</dbReference>
<gene>
    <name evidence="2" type="primary">ycgG</name>
    <name evidence="2" type="ORF">NCTC13184_02720</name>
</gene>
<feature type="domain" description="EAL" evidence="1">
    <location>
        <begin position="1"/>
        <end position="83"/>
    </location>
</feature>
<dbReference type="EMBL" id="UGRU01000001">
    <property type="protein sequence ID" value="SUA43354.1"/>
    <property type="molecule type" value="Genomic_DNA"/>
</dbReference>
<evidence type="ECO:0000259" key="1">
    <source>
        <dbReference type="PROSITE" id="PS50883"/>
    </source>
</evidence>
<dbReference type="InterPro" id="IPR035919">
    <property type="entry name" value="EAL_sf"/>
</dbReference>
<evidence type="ECO:0000313" key="2">
    <source>
        <dbReference type="EMBL" id="SUA43354.1"/>
    </source>
</evidence>
<dbReference type="PROSITE" id="PS50883">
    <property type="entry name" value="EAL"/>
    <property type="match status" value="1"/>
</dbReference>
<accession>A0A378WSF4</accession>
<dbReference type="PANTHER" id="PTHR33121:SF70">
    <property type="entry name" value="SIGNALING PROTEIN YKOW"/>
    <property type="match status" value="1"/>
</dbReference>
<dbReference type="InterPro" id="IPR050706">
    <property type="entry name" value="Cyclic-di-GMP_PDE-like"/>
</dbReference>
<dbReference type="AlphaFoldDB" id="A0A378WSF4"/>
<dbReference type="PANTHER" id="PTHR33121">
    <property type="entry name" value="CYCLIC DI-GMP PHOSPHODIESTERASE PDEF"/>
    <property type="match status" value="1"/>
</dbReference>
<dbReference type="Pfam" id="PF00563">
    <property type="entry name" value="EAL"/>
    <property type="match status" value="1"/>
</dbReference>
<evidence type="ECO:0000313" key="3">
    <source>
        <dbReference type="Proteomes" id="UP000255082"/>
    </source>
</evidence>
<reference evidence="2 3" key="1">
    <citation type="submission" date="2018-06" db="EMBL/GenBank/DDBJ databases">
        <authorList>
            <consortium name="Pathogen Informatics"/>
            <person name="Doyle S."/>
        </authorList>
    </citation>
    <scope>NUCLEOTIDE SEQUENCE [LARGE SCALE GENOMIC DNA]</scope>
    <source>
        <strain evidence="2 3">NCTC13184</strain>
    </source>
</reference>
<sequence>MKLAGPFIHRIRNAGTVGRSDLLILETIIDLSHDLGLSVTAECVETRHQADRLLGLQCDTAQGWYFHHPVHADVIADLLERELDEPGSLPLELPGTPPNPHAR</sequence>